<name>B6UE56_MAIZE</name>
<dbReference type="EMBL" id="EU975521">
    <property type="protein sequence ID" value="ACG47639.1"/>
    <property type="molecule type" value="mRNA"/>
</dbReference>
<proteinExistence type="evidence at transcript level"/>
<organism evidence="1">
    <name type="scientific">Zea mays</name>
    <name type="common">Maize</name>
    <dbReference type="NCBI Taxonomy" id="4577"/>
    <lineage>
        <taxon>Eukaryota</taxon>
        <taxon>Viridiplantae</taxon>
        <taxon>Streptophyta</taxon>
        <taxon>Embryophyta</taxon>
        <taxon>Tracheophyta</taxon>
        <taxon>Spermatophyta</taxon>
        <taxon>Magnoliopsida</taxon>
        <taxon>Liliopsida</taxon>
        <taxon>Poales</taxon>
        <taxon>Poaceae</taxon>
        <taxon>PACMAD clade</taxon>
        <taxon>Panicoideae</taxon>
        <taxon>Andropogonodae</taxon>
        <taxon>Andropogoneae</taxon>
        <taxon>Tripsacinae</taxon>
        <taxon>Zea</taxon>
    </lineage>
</organism>
<protein>
    <submittedName>
        <fullName evidence="1">Uncharacterized protein</fullName>
    </submittedName>
</protein>
<sequence>MNRVVAGVVLATAGVRGSARSFGGRLRCPRPGSPTGEPAIRRRCQCSAAESHRRVGRASTAPI</sequence>
<evidence type="ECO:0000313" key="1">
    <source>
        <dbReference type="EMBL" id="ACG47639.1"/>
    </source>
</evidence>
<dbReference type="AlphaFoldDB" id="B6UE56"/>
<accession>B6UE56</accession>
<reference evidence="1" key="1">
    <citation type="journal article" date="2009" name="Plant Mol. Biol.">
        <title>Insights into corn genes derived from large-scale cDNA sequencing.</title>
        <authorList>
            <person name="Alexandrov N.N."/>
            <person name="Brover V.V."/>
            <person name="Freidin S."/>
            <person name="Troukhan M.E."/>
            <person name="Tatarinova T.V."/>
            <person name="Zhang H."/>
            <person name="Swaller T.J."/>
            <person name="Lu Y.P."/>
            <person name="Bouck J."/>
            <person name="Flavell R.B."/>
            <person name="Feldmann K.A."/>
        </authorList>
    </citation>
    <scope>NUCLEOTIDE SEQUENCE</scope>
</reference>